<feature type="non-terminal residue" evidence="5">
    <location>
        <position position="1"/>
    </location>
</feature>
<dbReference type="SMART" id="SM00028">
    <property type="entry name" value="TPR"/>
    <property type="match status" value="3"/>
</dbReference>
<dbReference type="Pfam" id="PF13374">
    <property type="entry name" value="TPR_10"/>
    <property type="match status" value="1"/>
</dbReference>
<reference evidence="5 6" key="1">
    <citation type="submission" date="2018-05" db="EMBL/GenBank/DDBJ databases">
        <title>Draft genome sequence of Scytalidium lignicola DSM 105466, a ubiquitous saprotrophic fungus.</title>
        <authorList>
            <person name="Buettner E."/>
            <person name="Gebauer A.M."/>
            <person name="Hofrichter M."/>
            <person name="Liers C."/>
            <person name="Kellner H."/>
        </authorList>
    </citation>
    <scope>NUCLEOTIDE SEQUENCE [LARGE SCALE GENOMIC DNA]</scope>
    <source>
        <strain evidence="5 6">DSM 105466</strain>
    </source>
</reference>
<proteinExistence type="predicted"/>
<feature type="domain" description="Nephrocystin 3-like N-terminal" evidence="4">
    <location>
        <begin position="269"/>
        <end position="427"/>
    </location>
</feature>
<keyword evidence="1" id="KW-0677">Repeat</keyword>
<dbReference type="Pfam" id="PF22939">
    <property type="entry name" value="WHD_GPIID"/>
    <property type="match status" value="1"/>
</dbReference>
<dbReference type="Pfam" id="PF24883">
    <property type="entry name" value="NPHP3_N"/>
    <property type="match status" value="1"/>
</dbReference>
<protein>
    <recommendedName>
        <fullName evidence="7">NACHT domain-containing protein</fullName>
    </recommendedName>
</protein>
<evidence type="ECO:0008006" key="7">
    <source>
        <dbReference type="Google" id="ProtNLM"/>
    </source>
</evidence>
<dbReference type="STRING" id="5539.A0A3E2HPD6"/>
<name>A0A3E2HPD6_SCYLI</name>
<organism evidence="5 6">
    <name type="scientific">Scytalidium lignicola</name>
    <name type="common">Hyphomycete</name>
    <dbReference type="NCBI Taxonomy" id="5539"/>
    <lineage>
        <taxon>Eukaryota</taxon>
        <taxon>Fungi</taxon>
        <taxon>Dikarya</taxon>
        <taxon>Ascomycota</taxon>
        <taxon>Pezizomycotina</taxon>
        <taxon>Leotiomycetes</taxon>
        <taxon>Leotiomycetes incertae sedis</taxon>
        <taxon>Scytalidium</taxon>
    </lineage>
</organism>
<evidence type="ECO:0000256" key="1">
    <source>
        <dbReference type="ARBA" id="ARBA00022737"/>
    </source>
</evidence>
<dbReference type="InterPro" id="IPR019734">
    <property type="entry name" value="TPR_rpt"/>
</dbReference>
<evidence type="ECO:0000259" key="2">
    <source>
        <dbReference type="Pfam" id="PF22939"/>
    </source>
</evidence>
<dbReference type="Pfam" id="PF24809">
    <property type="entry name" value="DUF7708"/>
    <property type="match status" value="1"/>
</dbReference>
<comment type="caution">
    <text evidence="5">The sequence shown here is derived from an EMBL/GenBank/DDBJ whole genome shotgun (WGS) entry which is preliminary data.</text>
</comment>
<keyword evidence="6" id="KW-1185">Reference proteome</keyword>
<dbReference type="Proteomes" id="UP000258309">
    <property type="component" value="Unassembled WGS sequence"/>
</dbReference>
<dbReference type="Gene3D" id="3.40.50.300">
    <property type="entry name" value="P-loop containing nucleotide triphosphate hydrolases"/>
    <property type="match status" value="1"/>
</dbReference>
<evidence type="ECO:0000313" key="5">
    <source>
        <dbReference type="EMBL" id="RFU35207.1"/>
    </source>
</evidence>
<sequence>MPEGDIPRKGAWDLARAQYLDRLSKHDRQQLEIATVDDVKQEILNLEKWYASKYRGKPIMKCLQILVVSLDSYGKAIDVFVNTSPLFLAPIWGTIRLLLQAVQNFSQYVDRLLDMLGEVGENLPRFIEYNNLFPGRSGVQSALVKVYVDTIDFCVKVRNVFLTQITPREPRDPSVKSFWKTFESEFGAMIQNFRKNRQYLESEVNAAGLQAAAEHYKNFEVEAGQARLLRETGETLHMLQRRKQLLLWIHATSNNERSFERARSLRHAGTCRWILDNNDFKCWFDSTYQTVGKLNMLWVTGIPGGGKTVLSGFMIDHLQTTTASKVAYFFCSRTDPTLIDSSSVCRVFVSQLLLSDPINGKIADILWDGYTQSSAEIASTEDLQRILQVVCKTHPSYFVVDGFDECIDKDSLVKSLTSLSILAKVAVFSRTRFPTNFEESTSYSIKITKEDVMADIASIVKSYFDSSKLISSLDLEFRQRLLTDITQKAEGMFLWHRLVLDQLDDHATYKELKRHMKALPVGISALYKSILENICPLRPMQKPWIMKILRWTVAAQRPLKLQEIAEAIILNQSSSQVSEDEKIISIETMIRQCHPLVEVDAENNTVKLCHYSFREYVLQLTDAEARNLDVLETSQHGVWANISEELGTLCLHYLTLQNVPLDCNPRDDSSLQQKFPLLQYAVVHWLDHMLEAPLSPSSLNTLYSFLGSQRAQIWLKSFIEFRRKELGSVNFGSTLVSIQSRIRKWATARCEHPCVKRLKLQINFLSGDIFGNLLEREVRLSRDRFGRFNPATFATEFALIDYYNWRGRTEIAEKMLESYLYGIPSGNLLTGTREDLQMLEKWLDLARFKAQNGRFADAKPICEVVYEIRMKVLGSDSFETWQAASFLADVYTNLEYLEDAENLYRVTLAGLIQCQGLSLDTLRVYNNLGNCLGFRGKLDEAEVCLSKAFEGRRSILGNKNQSTLCSLDCLGVIYRKLGKLEEAFRAHTEAFEGLRELVGEEHVLTWRAASNLAAVHCEADRYTDAMEYAVKAIVSMENIFGYEHIETLDVAPILANILRKTGDKRTAGQIIRNTALIAGTSLGKGHSIYKNCQEYLDTSYDVDTAGTGIELPILDLSRESFKGDTN</sequence>
<dbReference type="PANTHER" id="PTHR10039:SF14">
    <property type="entry name" value="NACHT DOMAIN-CONTAINING PROTEIN"/>
    <property type="match status" value="1"/>
</dbReference>
<dbReference type="InterPro" id="IPR056125">
    <property type="entry name" value="DUF7708"/>
</dbReference>
<dbReference type="EMBL" id="NCSJ02000011">
    <property type="protein sequence ID" value="RFU35207.1"/>
    <property type="molecule type" value="Genomic_DNA"/>
</dbReference>
<dbReference type="SUPFAM" id="SSF52540">
    <property type="entry name" value="P-loop containing nucleoside triphosphate hydrolases"/>
    <property type="match status" value="1"/>
</dbReference>
<dbReference type="PANTHER" id="PTHR10039">
    <property type="entry name" value="AMELOGENIN"/>
    <property type="match status" value="1"/>
</dbReference>
<evidence type="ECO:0000259" key="4">
    <source>
        <dbReference type="Pfam" id="PF24883"/>
    </source>
</evidence>
<dbReference type="InterPro" id="IPR054471">
    <property type="entry name" value="GPIID_WHD"/>
</dbReference>
<dbReference type="InterPro" id="IPR027417">
    <property type="entry name" value="P-loop_NTPase"/>
</dbReference>
<dbReference type="AlphaFoldDB" id="A0A3E2HPD6"/>
<dbReference type="SUPFAM" id="SSF48452">
    <property type="entry name" value="TPR-like"/>
    <property type="match status" value="2"/>
</dbReference>
<accession>A0A3E2HPD6</accession>
<dbReference type="Pfam" id="PF13424">
    <property type="entry name" value="TPR_12"/>
    <property type="match status" value="1"/>
</dbReference>
<dbReference type="InterPro" id="IPR056884">
    <property type="entry name" value="NPHP3-like_N"/>
</dbReference>
<dbReference type="InterPro" id="IPR011990">
    <property type="entry name" value="TPR-like_helical_dom_sf"/>
</dbReference>
<feature type="domain" description="GPI inositol-deacylase winged helix" evidence="2">
    <location>
        <begin position="547"/>
        <end position="619"/>
    </location>
</feature>
<feature type="non-terminal residue" evidence="5">
    <location>
        <position position="1126"/>
    </location>
</feature>
<feature type="domain" description="DUF7708" evidence="3">
    <location>
        <begin position="61"/>
        <end position="207"/>
    </location>
</feature>
<evidence type="ECO:0000259" key="3">
    <source>
        <dbReference type="Pfam" id="PF24809"/>
    </source>
</evidence>
<evidence type="ECO:0000313" key="6">
    <source>
        <dbReference type="Proteomes" id="UP000258309"/>
    </source>
</evidence>
<dbReference type="OrthoDB" id="7464126at2759"/>
<dbReference type="Gene3D" id="1.25.40.10">
    <property type="entry name" value="Tetratricopeptide repeat domain"/>
    <property type="match status" value="2"/>
</dbReference>
<gene>
    <name evidence="5" type="ORF">B7463_g1158</name>
</gene>